<reference evidence="1" key="4">
    <citation type="submission" date="2019-03" db="UniProtKB">
        <authorList>
            <consortium name="EnsemblPlants"/>
        </authorList>
    </citation>
    <scope>IDENTIFICATION</scope>
</reference>
<reference evidence="2" key="2">
    <citation type="journal article" date="2017" name="Nat. Plants">
        <title>The Aegilops tauschii genome reveals multiple impacts of transposons.</title>
        <authorList>
            <person name="Zhao G."/>
            <person name="Zou C."/>
            <person name="Li K."/>
            <person name="Wang K."/>
            <person name="Li T."/>
            <person name="Gao L."/>
            <person name="Zhang X."/>
            <person name="Wang H."/>
            <person name="Yang Z."/>
            <person name="Liu X."/>
            <person name="Jiang W."/>
            <person name="Mao L."/>
            <person name="Kong X."/>
            <person name="Jiao Y."/>
            <person name="Jia J."/>
        </authorList>
    </citation>
    <scope>NUCLEOTIDE SEQUENCE [LARGE SCALE GENOMIC DNA]</scope>
    <source>
        <strain evidence="2">cv. AL8/78</strain>
    </source>
</reference>
<proteinExistence type="predicted"/>
<reference evidence="2" key="1">
    <citation type="journal article" date="2014" name="Science">
        <title>Ancient hybridizations among the ancestral genomes of bread wheat.</title>
        <authorList>
            <consortium name="International Wheat Genome Sequencing Consortium,"/>
            <person name="Marcussen T."/>
            <person name="Sandve S.R."/>
            <person name="Heier L."/>
            <person name="Spannagl M."/>
            <person name="Pfeifer M."/>
            <person name="Jakobsen K.S."/>
            <person name="Wulff B.B."/>
            <person name="Steuernagel B."/>
            <person name="Mayer K.F."/>
            <person name="Olsen O.A."/>
        </authorList>
    </citation>
    <scope>NUCLEOTIDE SEQUENCE [LARGE SCALE GENOMIC DNA]</scope>
    <source>
        <strain evidence="2">cv. AL8/78</strain>
    </source>
</reference>
<protein>
    <submittedName>
        <fullName evidence="1">Uncharacterized protein</fullName>
    </submittedName>
</protein>
<evidence type="ECO:0000313" key="2">
    <source>
        <dbReference type="Proteomes" id="UP000015105"/>
    </source>
</evidence>
<dbReference type="EnsemblPlants" id="AET1Gv20871400.1">
    <property type="protein sequence ID" value="AET1Gv20871400.1"/>
    <property type="gene ID" value="AET1Gv20871400"/>
</dbReference>
<organism evidence="1 2">
    <name type="scientific">Aegilops tauschii subsp. strangulata</name>
    <name type="common">Goatgrass</name>
    <dbReference type="NCBI Taxonomy" id="200361"/>
    <lineage>
        <taxon>Eukaryota</taxon>
        <taxon>Viridiplantae</taxon>
        <taxon>Streptophyta</taxon>
        <taxon>Embryophyta</taxon>
        <taxon>Tracheophyta</taxon>
        <taxon>Spermatophyta</taxon>
        <taxon>Magnoliopsida</taxon>
        <taxon>Liliopsida</taxon>
        <taxon>Poales</taxon>
        <taxon>Poaceae</taxon>
        <taxon>BOP clade</taxon>
        <taxon>Pooideae</taxon>
        <taxon>Triticodae</taxon>
        <taxon>Triticeae</taxon>
        <taxon>Triticinae</taxon>
        <taxon>Aegilops</taxon>
    </lineage>
</organism>
<accession>A0A452ZPT7</accession>
<keyword evidence="2" id="KW-1185">Reference proteome</keyword>
<sequence>MLTQLQNEFYIVAGLDLPFLNGFFYPGFLLDTPQLGTMMYALPLVPLLHHSHPTAAPYFQDKRSPVAAS</sequence>
<name>A0A452ZPT7_AEGTS</name>
<dbReference type="Proteomes" id="UP000015105">
    <property type="component" value="Chromosome 1D"/>
</dbReference>
<reference evidence="1" key="3">
    <citation type="journal article" date="2017" name="Nature">
        <title>Genome sequence of the progenitor of the wheat D genome Aegilops tauschii.</title>
        <authorList>
            <person name="Luo M.C."/>
            <person name="Gu Y.Q."/>
            <person name="Puiu D."/>
            <person name="Wang H."/>
            <person name="Twardziok S.O."/>
            <person name="Deal K.R."/>
            <person name="Huo N."/>
            <person name="Zhu T."/>
            <person name="Wang L."/>
            <person name="Wang Y."/>
            <person name="McGuire P.E."/>
            <person name="Liu S."/>
            <person name="Long H."/>
            <person name="Ramasamy R.K."/>
            <person name="Rodriguez J.C."/>
            <person name="Van S.L."/>
            <person name="Yuan L."/>
            <person name="Wang Z."/>
            <person name="Xia Z."/>
            <person name="Xiao L."/>
            <person name="Anderson O.D."/>
            <person name="Ouyang S."/>
            <person name="Liang Y."/>
            <person name="Zimin A.V."/>
            <person name="Pertea G."/>
            <person name="Qi P."/>
            <person name="Bennetzen J.L."/>
            <person name="Dai X."/>
            <person name="Dawson M.W."/>
            <person name="Muller H.G."/>
            <person name="Kugler K."/>
            <person name="Rivarola-Duarte L."/>
            <person name="Spannagl M."/>
            <person name="Mayer K.F.X."/>
            <person name="Lu F.H."/>
            <person name="Bevan M.W."/>
            <person name="Leroy P."/>
            <person name="Li P."/>
            <person name="You F.M."/>
            <person name="Sun Q."/>
            <person name="Liu Z."/>
            <person name="Lyons E."/>
            <person name="Wicker T."/>
            <person name="Salzberg S.L."/>
            <person name="Devos K.M."/>
            <person name="Dvorak J."/>
        </authorList>
    </citation>
    <scope>NUCLEOTIDE SEQUENCE [LARGE SCALE GENOMIC DNA]</scope>
    <source>
        <strain evidence="1">cv. AL8/78</strain>
    </source>
</reference>
<dbReference type="Gramene" id="AET1Gv20871400.1">
    <property type="protein sequence ID" value="AET1Gv20871400.1"/>
    <property type="gene ID" value="AET1Gv20871400"/>
</dbReference>
<dbReference type="AlphaFoldDB" id="A0A452ZPT7"/>
<reference evidence="1" key="5">
    <citation type="journal article" date="2021" name="G3 (Bethesda)">
        <title>Aegilops tauschii genome assembly Aet v5.0 features greater sequence contiguity and improved annotation.</title>
        <authorList>
            <person name="Wang L."/>
            <person name="Zhu T."/>
            <person name="Rodriguez J.C."/>
            <person name="Deal K.R."/>
            <person name="Dubcovsky J."/>
            <person name="McGuire P.E."/>
            <person name="Lux T."/>
            <person name="Spannagl M."/>
            <person name="Mayer K.F.X."/>
            <person name="Baldrich P."/>
            <person name="Meyers B.C."/>
            <person name="Huo N."/>
            <person name="Gu Y.Q."/>
            <person name="Zhou H."/>
            <person name="Devos K.M."/>
            <person name="Bennetzen J.L."/>
            <person name="Unver T."/>
            <person name="Budak H."/>
            <person name="Gulick P.J."/>
            <person name="Galiba G."/>
            <person name="Kalapos B."/>
            <person name="Nelson D.R."/>
            <person name="Li P."/>
            <person name="You F.M."/>
            <person name="Luo M.C."/>
            <person name="Dvorak J."/>
        </authorList>
    </citation>
    <scope>NUCLEOTIDE SEQUENCE [LARGE SCALE GENOMIC DNA]</scope>
    <source>
        <strain evidence="1">cv. AL8/78</strain>
    </source>
</reference>
<evidence type="ECO:0000313" key="1">
    <source>
        <dbReference type="EnsemblPlants" id="AET1Gv20871400.1"/>
    </source>
</evidence>